<keyword evidence="6" id="KW-0493">Microtubule</keyword>
<dbReference type="GO" id="GO:0003777">
    <property type="term" value="F:microtubule motor activity"/>
    <property type="evidence" value="ECO:0007669"/>
    <property type="project" value="InterPro"/>
</dbReference>
<feature type="domain" description="Kinesin motor" evidence="9">
    <location>
        <begin position="1"/>
        <end position="230"/>
    </location>
</feature>
<keyword evidence="1 6" id="KW-0547">Nucleotide-binding</keyword>
<keyword evidence="2 6" id="KW-0067">ATP-binding</keyword>
<comment type="caution">
    <text evidence="5">Lacks conserved residue(s) required for the propagation of feature annotation.</text>
</comment>
<comment type="caution">
    <text evidence="10">The sequence shown here is derived from an EMBL/GenBank/DDBJ whole genome shotgun (WGS) entry which is preliminary data.</text>
</comment>
<evidence type="ECO:0000256" key="3">
    <source>
        <dbReference type="ARBA" id="ARBA00023054"/>
    </source>
</evidence>
<dbReference type="InterPro" id="IPR001752">
    <property type="entry name" value="Kinesin_motor_dom"/>
</dbReference>
<accession>A0A1X2H7K6</accession>
<dbReference type="GO" id="GO:0005874">
    <property type="term" value="C:microtubule"/>
    <property type="evidence" value="ECO:0007669"/>
    <property type="project" value="UniProtKB-KW"/>
</dbReference>
<dbReference type="InterPro" id="IPR019821">
    <property type="entry name" value="Kinesin_motor_CS"/>
</dbReference>
<evidence type="ECO:0000256" key="2">
    <source>
        <dbReference type="ARBA" id="ARBA00022840"/>
    </source>
</evidence>
<dbReference type="Gene3D" id="3.40.850.10">
    <property type="entry name" value="Kinesin motor domain"/>
    <property type="match status" value="1"/>
</dbReference>
<feature type="transmembrane region" description="Helical" evidence="8">
    <location>
        <begin position="451"/>
        <end position="474"/>
    </location>
</feature>
<keyword evidence="3 7" id="KW-0175">Coiled coil</keyword>
<keyword evidence="4 6" id="KW-0505">Motor protein</keyword>
<keyword evidence="8" id="KW-0812">Transmembrane</keyword>
<dbReference type="InterPro" id="IPR027417">
    <property type="entry name" value="P-loop_NTPase"/>
</dbReference>
<dbReference type="PANTHER" id="PTHR47968:SF75">
    <property type="entry name" value="CENTROMERE-ASSOCIATED PROTEIN E"/>
    <property type="match status" value="1"/>
</dbReference>
<sequence length="475" mass="53474">MQMGDQDQPGVIPRAVDDVFAFIEQDLDRREYMLRVSYLEIYNEQIRDLLSCNPSHENLKVVEQDSRMVVQGLIEEKVATRAEVLAIIKRGENNRHVGATDYNAHSSRSHAIFQMVVESRSKSRNVVRISQLNLIDLAGSEKATTDKNRLTEGRYINRSLLTLGNVIASLTNKKRRNTHVPYRDSILTRVLQTALSGNARISVICTVNPTTACKDESMNTLRFAQHAKQVQTSAKTTRISEHSVLQECLRTIADLQSKVREKDDQEAETHMRLARLMSLVLTSSKQEASTLIPNDMQNAFLSNGGMPNIELTSDLFARCEEHLTATLQEKEGLAMAMAKIADEKQALEVSMHEKDVLVSALTHSLREKEELISALSAALKQKDEDIAQKENHLSQKESHLSLFITAADNLQRELEDSKRREAETTQALKDAQSALDALAEKEKRKANKKAYMYDPLLPAGPWTFVFALVIYAWAS</sequence>
<dbReference type="Proteomes" id="UP000242180">
    <property type="component" value="Unassembled WGS sequence"/>
</dbReference>
<dbReference type="Pfam" id="PF00225">
    <property type="entry name" value="Kinesin"/>
    <property type="match status" value="1"/>
</dbReference>
<dbReference type="PANTHER" id="PTHR47968">
    <property type="entry name" value="CENTROMERE PROTEIN E"/>
    <property type="match status" value="1"/>
</dbReference>
<organism evidence="10 11">
    <name type="scientific">Syncephalastrum racemosum</name>
    <name type="common">Filamentous fungus</name>
    <dbReference type="NCBI Taxonomy" id="13706"/>
    <lineage>
        <taxon>Eukaryota</taxon>
        <taxon>Fungi</taxon>
        <taxon>Fungi incertae sedis</taxon>
        <taxon>Mucoromycota</taxon>
        <taxon>Mucoromycotina</taxon>
        <taxon>Mucoromycetes</taxon>
        <taxon>Mucorales</taxon>
        <taxon>Syncephalastraceae</taxon>
        <taxon>Syncephalastrum</taxon>
    </lineage>
</organism>
<reference evidence="10 11" key="1">
    <citation type="submission" date="2016-07" db="EMBL/GenBank/DDBJ databases">
        <title>Pervasive Adenine N6-methylation of Active Genes in Fungi.</title>
        <authorList>
            <consortium name="DOE Joint Genome Institute"/>
            <person name="Mondo S.J."/>
            <person name="Dannebaum R.O."/>
            <person name="Kuo R.C."/>
            <person name="Labutti K."/>
            <person name="Haridas S."/>
            <person name="Kuo A."/>
            <person name="Salamov A."/>
            <person name="Ahrendt S.R."/>
            <person name="Lipzen A."/>
            <person name="Sullivan W."/>
            <person name="Andreopoulos W.B."/>
            <person name="Clum A."/>
            <person name="Lindquist E."/>
            <person name="Daum C."/>
            <person name="Ramamoorthy G.K."/>
            <person name="Gryganskyi A."/>
            <person name="Culley D."/>
            <person name="Magnuson J.K."/>
            <person name="James T.Y."/>
            <person name="O'Malley M.A."/>
            <person name="Stajich J.E."/>
            <person name="Spatafora J.W."/>
            <person name="Visel A."/>
            <person name="Grigoriev I.V."/>
        </authorList>
    </citation>
    <scope>NUCLEOTIDE SEQUENCE [LARGE SCALE GENOMIC DNA]</scope>
    <source>
        <strain evidence="10 11">NRRL 2496</strain>
    </source>
</reference>
<evidence type="ECO:0000256" key="4">
    <source>
        <dbReference type="ARBA" id="ARBA00023175"/>
    </source>
</evidence>
<dbReference type="GO" id="GO:0005524">
    <property type="term" value="F:ATP binding"/>
    <property type="evidence" value="ECO:0007669"/>
    <property type="project" value="UniProtKB-KW"/>
</dbReference>
<feature type="coiled-coil region" evidence="7">
    <location>
        <begin position="365"/>
        <end position="448"/>
    </location>
</feature>
<dbReference type="OrthoDB" id="3176171at2759"/>
<comment type="similarity">
    <text evidence="5 6">Belongs to the TRAFAC class myosin-kinesin ATPase superfamily. Kinesin family.</text>
</comment>
<keyword evidence="11" id="KW-1185">Reference proteome</keyword>
<dbReference type="GO" id="GO:0007018">
    <property type="term" value="P:microtubule-based movement"/>
    <property type="evidence" value="ECO:0007669"/>
    <property type="project" value="InterPro"/>
</dbReference>
<dbReference type="GO" id="GO:0008017">
    <property type="term" value="F:microtubule binding"/>
    <property type="evidence" value="ECO:0007669"/>
    <property type="project" value="InterPro"/>
</dbReference>
<gene>
    <name evidence="10" type="ORF">BCR43DRAFT_476313</name>
</gene>
<dbReference type="SMART" id="SM00129">
    <property type="entry name" value="KISc"/>
    <property type="match status" value="1"/>
</dbReference>
<evidence type="ECO:0000256" key="6">
    <source>
        <dbReference type="RuleBase" id="RU000394"/>
    </source>
</evidence>
<evidence type="ECO:0000256" key="7">
    <source>
        <dbReference type="SAM" id="Coils"/>
    </source>
</evidence>
<keyword evidence="8" id="KW-0472">Membrane</keyword>
<name>A0A1X2H7K6_SYNRA</name>
<proteinExistence type="inferred from homology"/>
<dbReference type="AlphaFoldDB" id="A0A1X2H7K6"/>
<evidence type="ECO:0000256" key="8">
    <source>
        <dbReference type="SAM" id="Phobius"/>
    </source>
</evidence>
<evidence type="ECO:0000313" key="10">
    <source>
        <dbReference type="EMBL" id="ORY94543.1"/>
    </source>
</evidence>
<dbReference type="PRINTS" id="PR00380">
    <property type="entry name" value="KINESINHEAVY"/>
</dbReference>
<dbReference type="STRING" id="13706.A0A1X2H7K6"/>
<evidence type="ECO:0000256" key="5">
    <source>
        <dbReference type="PROSITE-ProRule" id="PRU00283"/>
    </source>
</evidence>
<dbReference type="InParanoid" id="A0A1X2H7K6"/>
<dbReference type="InterPro" id="IPR027640">
    <property type="entry name" value="Kinesin-like_fam"/>
</dbReference>
<evidence type="ECO:0000256" key="1">
    <source>
        <dbReference type="ARBA" id="ARBA00022741"/>
    </source>
</evidence>
<dbReference type="InterPro" id="IPR036961">
    <property type="entry name" value="Kinesin_motor_dom_sf"/>
</dbReference>
<dbReference type="SUPFAM" id="SSF52540">
    <property type="entry name" value="P-loop containing nucleoside triphosphate hydrolases"/>
    <property type="match status" value="1"/>
</dbReference>
<protein>
    <recommendedName>
        <fullName evidence="6">Kinesin-like protein</fullName>
    </recommendedName>
</protein>
<dbReference type="EMBL" id="MCGN01000007">
    <property type="protein sequence ID" value="ORY94543.1"/>
    <property type="molecule type" value="Genomic_DNA"/>
</dbReference>
<keyword evidence="8" id="KW-1133">Transmembrane helix</keyword>
<dbReference type="PROSITE" id="PS50067">
    <property type="entry name" value="KINESIN_MOTOR_2"/>
    <property type="match status" value="1"/>
</dbReference>
<evidence type="ECO:0000259" key="9">
    <source>
        <dbReference type="PROSITE" id="PS50067"/>
    </source>
</evidence>
<evidence type="ECO:0000313" key="11">
    <source>
        <dbReference type="Proteomes" id="UP000242180"/>
    </source>
</evidence>
<dbReference type="PROSITE" id="PS00411">
    <property type="entry name" value="KINESIN_MOTOR_1"/>
    <property type="match status" value="1"/>
</dbReference>